<keyword evidence="3" id="KW-1185">Reference proteome</keyword>
<evidence type="ECO:0000313" key="3">
    <source>
        <dbReference type="Proteomes" id="UP000075714"/>
    </source>
</evidence>
<keyword evidence="1" id="KW-0472">Membrane</keyword>
<evidence type="ECO:0000313" key="2">
    <source>
        <dbReference type="EMBL" id="KXZ45705.1"/>
    </source>
</evidence>
<comment type="caution">
    <text evidence="2">The sequence shown here is derived from an EMBL/GenBank/DDBJ whole genome shotgun (WGS) entry which is preliminary data.</text>
</comment>
<dbReference type="OrthoDB" id="544651at2759"/>
<accession>A0A150G821</accession>
<name>A0A150G821_GONPE</name>
<dbReference type="Proteomes" id="UP000075714">
    <property type="component" value="Unassembled WGS sequence"/>
</dbReference>
<protein>
    <submittedName>
        <fullName evidence="2">Uncharacterized protein</fullName>
    </submittedName>
</protein>
<gene>
    <name evidence="2" type="ORF">GPECTOR_51g690</name>
</gene>
<dbReference type="EMBL" id="LSYV01000052">
    <property type="protein sequence ID" value="KXZ45705.1"/>
    <property type="molecule type" value="Genomic_DNA"/>
</dbReference>
<keyword evidence="1" id="KW-0812">Transmembrane</keyword>
<proteinExistence type="predicted"/>
<sequence>MQLALAPIGNITLPPIDWSQFASPPPIDDGLNVSRSFGGNCTIQPPPDCNGHGHLGGKCFCVCDKGYASDYSNLLAPRWCVPATYLPSAANRTVDLAVAASEYSNENKGFLYWAGGTMGTTILTVVPGVILILTLCVCCICYRRWKRQREMFRGFGAGSGSGSAKDRAAHYHYHGGGYGGGGGGGGPGGGGKRSTGVFFKTWWERKRSLGSPYGGQSPRGTAAAAATAAAAVTVPMAPGVSGNAAMAATLRQQQKLTEAQAAQR</sequence>
<dbReference type="AlphaFoldDB" id="A0A150G821"/>
<reference evidence="3" key="1">
    <citation type="journal article" date="2016" name="Nat. Commun.">
        <title>The Gonium pectorale genome demonstrates co-option of cell cycle regulation during the evolution of multicellularity.</title>
        <authorList>
            <person name="Hanschen E.R."/>
            <person name="Marriage T.N."/>
            <person name="Ferris P.J."/>
            <person name="Hamaji T."/>
            <person name="Toyoda A."/>
            <person name="Fujiyama A."/>
            <person name="Neme R."/>
            <person name="Noguchi H."/>
            <person name="Minakuchi Y."/>
            <person name="Suzuki M."/>
            <person name="Kawai-Toyooka H."/>
            <person name="Smith D.R."/>
            <person name="Sparks H."/>
            <person name="Anderson J."/>
            <person name="Bakaric R."/>
            <person name="Luria V."/>
            <person name="Karger A."/>
            <person name="Kirschner M.W."/>
            <person name="Durand P.M."/>
            <person name="Michod R.E."/>
            <person name="Nozaki H."/>
            <person name="Olson B.J."/>
        </authorList>
    </citation>
    <scope>NUCLEOTIDE SEQUENCE [LARGE SCALE GENOMIC DNA]</scope>
    <source>
        <strain evidence="3">NIES-2863</strain>
    </source>
</reference>
<evidence type="ECO:0000256" key="1">
    <source>
        <dbReference type="SAM" id="Phobius"/>
    </source>
</evidence>
<feature type="transmembrane region" description="Helical" evidence="1">
    <location>
        <begin position="110"/>
        <end position="142"/>
    </location>
</feature>
<organism evidence="2 3">
    <name type="scientific">Gonium pectorale</name>
    <name type="common">Green alga</name>
    <dbReference type="NCBI Taxonomy" id="33097"/>
    <lineage>
        <taxon>Eukaryota</taxon>
        <taxon>Viridiplantae</taxon>
        <taxon>Chlorophyta</taxon>
        <taxon>core chlorophytes</taxon>
        <taxon>Chlorophyceae</taxon>
        <taxon>CS clade</taxon>
        <taxon>Chlamydomonadales</taxon>
        <taxon>Volvocaceae</taxon>
        <taxon>Gonium</taxon>
    </lineage>
</organism>
<keyword evidence="1" id="KW-1133">Transmembrane helix</keyword>